<accession>A0AAV9JD73</accession>
<dbReference type="EMBL" id="JAVFHQ010000035">
    <property type="protein sequence ID" value="KAK4543075.1"/>
    <property type="molecule type" value="Genomic_DNA"/>
</dbReference>
<keyword evidence="1" id="KW-0732">Signal</keyword>
<feature type="signal peptide" evidence="1">
    <location>
        <begin position="1"/>
        <end position="21"/>
    </location>
</feature>
<dbReference type="Proteomes" id="UP001324427">
    <property type="component" value="Unassembled WGS sequence"/>
</dbReference>
<organism evidence="2 3">
    <name type="scientific">Oleoguttula mirabilis</name>
    <dbReference type="NCBI Taxonomy" id="1507867"/>
    <lineage>
        <taxon>Eukaryota</taxon>
        <taxon>Fungi</taxon>
        <taxon>Dikarya</taxon>
        <taxon>Ascomycota</taxon>
        <taxon>Pezizomycotina</taxon>
        <taxon>Dothideomycetes</taxon>
        <taxon>Dothideomycetidae</taxon>
        <taxon>Mycosphaerellales</taxon>
        <taxon>Teratosphaeriaceae</taxon>
        <taxon>Oleoguttula</taxon>
    </lineage>
</organism>
<protein>
    <submittedName>
        <fullName evidence="2">Uncharacterized protein</fullName>
    </submittedName>
</protein>
<evidence type="ECO:0000256" key="1">
    <source>
        <dbReference type="SAM" id="SignalP"/>
    </source>
</evidence>
<sequence>MAGLKIALIALAALLCPQALANSQANFYWDAKCQDYAGSVEVDLNADVVGGPAGAQSMLWVNYDDACYDTCGRKH</sequence>
<evidence type="ECO:0000313" key="2">
    <source>
        <dbReference type="EMBL" id="KAK4543075.1"/>
    </source>
</evidence>
<reference evidence="2 3" key="1">
    <citation type="submission" date="2021-11" db="EMBL/GenBank/DDBJ databases">
        <title>Black yeast isolated from Biological Soil Crust.</title>
        <authorList>
            <person name="Kurbessoian T."/>
        </authorList>
    </citation>
    <scope>NUCLEOTIDE SEQUENCE [LARGE SCALE GENOMIC DNA]</scope>
    <source>
        <strain evidence="2 3">CCFEE 5522</strain>
    </source>
</reference>
<dbReference type="AlphaFoldDB" id="A0AAV9JD73"/>
<proteinExistence type="predicted"/>
<name>A0AAV9JD73_9PEZI</name>
<feature type="chain" id="PRO_5043317263" evidence="1">
    <location>
        <begin position="22"/>
        <end position="75"/>
    </location>
</feature>
<keyword evidence="3" id="KW-1185">Reference proteome</keyword>
<evidence type="ECO:0000313" key="3">
    <source>
        <dbReference type="Proteomes" id="UP001324427"/>
    </source>
</evidence>
<comment type="caution">
    <text evidence="2">The sequence shown here is derived from an EMBL/GenBank/DDBJ whole genome shotgun (WGS) entry which is preliminary data.</text>
</comment>
<gene>
    <name evidence="2" type="ORF">LTR36_005852</name>
</gene>